<accession>A0A844DER1</accession>
<gene>
    <name evidence="1" type="ORF">GJ698_22270</name>
</gene>
<reference evidence="1 2" key="1">
    <citation type="submission" date="2019-11" db="EMBL/GenBank/DDBJ databases">
        <title>Novel species isolated from a subtropical stream in China.</title>
        <authorList>
            <person name="Lu H."/>
        </authorList>
    </citation>
    <scope>NUCLEOTIDE SEQUENCE [LARGE SCALE GENOMIC DNA]</scope>
    <source>
        <strain evidence="1 2">FT26W</strain>
    </source>
</reference>
<dbReference type="Proteomes" id="UP000439986">
    <property type="component" value="Unassembled WGS sequence"/>
</dbReference>
<dbReference type="AlphaFoldDB" id="A0A844DER1"/>
<dbReference type="EMBL" id="WKJL01000019">
    <property type="protein sequence ID" value="MRW86800.1"/>
    <property type="molecule type" value="Genomic_DNA"/>
</dbReference>
<keyword evidence="2" id="KW-1185">Reference proteome</keyword>
<proteinExistence type="predicted"/>
<name>A0A844DER1_9BURK</name>
<evidence type="ECO:0000313" key="1">
    <source>
        <dbReference type="EMBL" id="MRW86800.1"/>
    </source>
</evidence>
<evidence type="ECO:0000313" key="2">
    <source>
        <dbReference type="Proteomes" id="UP000439986"/>
    </source>
</evidence>
<dbReference type="RefSeq" id="WP_154360055.1">
    <property type="nucleotide sequence ID" value="NZ_WKJL01000019.1"/>
</dbReference>
<organism evidence="1 2">
    <name type="scientific">Duganella aquatilis</name>
    <dbReference type="NCBI Taxonomy" id="2666082"/>
    <lineage>
        <taxon>Bacteria</taxon>
        <taxon>Pseudomonadati</taxon>
        <taxon>Pseudomonadota</taxon>
        <taxon>Betaproteobacteria</taxon>
        <taxon>Burkholderiales</taxon>
        <taxon>Oxalobacteraceae</taxon>
        <taxon>Telluria group</taxon>
        <taxon>Duganella</taxon>
    </lineage>
</organism>
<comment type="caution">
    <text evidence="1">The sequence shown here is derived from an EMBL/GenBank/DDBJ whole genome shotgun (WGS) entry which is preliminary data.</text>
</comment>
<protein>
    <submittedName>
        <fullName evidence="1">Uncharacterized protein</fullName>
    </submittedName>
</protein>
<sequence length="172" mass="18435">MNSPTKQTLLDATQEETTTALVTSFDRLSLAARNAGDLLQQSGFSGFLGDTADALRTALAIHGHLLQQYVVKIRTSAGASADVCTVTAHTSQGAYAAAAERQGDEPFGISVMPAVFADLEVAHRALKISGPLEQALKDKALSIAIHSYARNKRRRALPITDFKRQAANDRDQ</sequence>